<dbReference type="OrthoDB" id="2238745at2759"/>
<feature type="compositionally biased region" description="Low complexity" evidence="1">
    <location>
        <begin position="683"/>
        <end position="698"/>
    </location>
</feature>
<feature type="region of interest" description="Disordered" evidence="1">
    <location>
        <begin position="521"/>
        <end position="571"/>
    </location>
</feature>
<dbReference type="Pfam" id="PF02752">
    <property type="entry name" value="Arrestin_C"/>
    <property type="match status" value="1"/>
</dbReference>
<dbReference type="SUPFAM" id="SSF81296">
    <property type="entry name" value="E set domains"/>
    <property type="match status" value="1"/>
</dbReference>
<dbReference type="GO" id="GO:0030674">
    <property type="term" value="F:protein-macromolecule adaptor activity"/>
    <property type="evidence" value="ECO:0007669"/>
    <property type="project" value="TreeGrafter"/>
</dbReference>
<feature type="compositionally biased region" description="Polar residues" evidence="1">
    <location>
        <begin position="898"/>
        <end position="924"/>
    </location>
</feature>
<dbReference type="PANTHER" id="PTHR11188">
    <property type="entry name" value="ARRESTIN DOMAIN CONTAINING PROTEIN"/>
    <property type="match status" value="1"/>
</dbReference>
<dbReference type="SMART" id="SM01017">
    <property type="entry name" value="Arrestin_C"/>
    <property type="match status" value="1"/>
</dbReference>
<protein>
    <submittedName>
        <fullName evidence="3">BA75_04623T0</fullName>
    </submittedName>
</protein>
<evidence type="ECO:0000313" key="4">
    <source>
        <dbReference type="Proteomes" id="UP000094565"/>
    </source>
</evidence>
<reference evidence="3 4" key="1">
    <citation type="submission" date="2016-02" db="EMBL/GenBank/DDBJ databases">
        <title>Comparative genomic and transcriptomic foundation for Pichia pastoris.</title>
        <authorList>
            <person name="Love K.R."/>
            <person name="Shah K.A."/>
            <person name="Whittaker C.A."/>
            <person name="Wu J."/>
            <person name="Bartlett M.C."/>
            <person name="Ma D."/>
            <person name="Leeson R.L."/>
            <person name="Priest M."/>
            <person name="Young S.K."/>
            <person name="Love J.C."/>
        </authorList>
    </citation>
    <scope>NUCLEOTIDE SEQUENCE [LARGE SCALE GENOMIC DNA]</scope>
    <source>
        <strain evidence="3 4">ATCC 28485</strain>
    </source>
</reference>
<dbReference type="GO" id="GO:0031625">
    <property type="term" value="F:ubiquitin protein ligase binding"/>
    <property type="evidence" value="ECO:0007669"/>
    <property type="project" value="TreeGrafter"/>
</dbReference>
<dbReference type="InterPro" id="IPR011022">
    <property type="entry name" value="Arrestin_C-like"/>
</dbReference>
<evidence type="ECO:0000313" key="3">
    <source>
        <dbReference type="EMBL" id="ANZ77445.1"/>
    </source>
</evidence>
<dbReference type="AlphaFoldDB" id="A0A1B2JHW1"/>
<feature type="compositionally biased region" description="Polar residues" evidence="1">
    <location>
        <begin position="938"/>
        <end position="954"/>
    </location>
</feature>
<dbReference type="EMBL" id="CP014587">
    <property type="protein sequence ID" value="ANZ77445.1"/>
    <property type="molecule type" value="Genomic_DNA"/>
</dbReference>
<dbReference type="Pfam" id="PF00339">
    <property type="entry name" value="Arrestin_N"/>
    <property type="match status" value="1"/>
</dbReference>
<dbReference type="InterPro" id="IPR050357">
    <property type="entry name" value="Arrestin_domain-protein"/>
</dbReference>
<name>A0A1B2JHW1_PICPA</name>
<dbReference type="Proteomes" id="UP000094565">
    <property type="component" value="Chromosome 4"/>
</dbReference>
<accession>A0A1B2JHW1</accession>
<feature type="region of interest" description="Disordered" evidence="1">
    <location>
        <begin position="153"/>
        <end position="191"/>
    </location>
</feature>
<dbReference type="GO" id="GO:0005829">
    <property type="term" value="C:cytosol"/>
    <property type="evidence" value="ECO:0007669"/>
    <property type="project" value="TreeGrafter"/>
</dbReference>
<dbReference type="InterPro" id="IPR014752">
    <property type="entry name" value="Arrestin-like_C"/>
</dbReference>
<feature type="compositionally biased region" description="Polar residues" evidence="1">
    <location>
        <begin position="561"/>
        <end position="571"/>
    </location>
</feature>
<sequence>MSKPINSPLFPVQSLSRDTVIKLPPKPNAESASVKLYLVLAEKNIFVQGFTEEEFANKPASMLRGSLFLHVSKPVKIKTISLRFDGKSRTEWPEGIPPKKQDFFEKVDITQHQWLFYSYCQSFPASDNSINGADLYKKPNDSIDHITSLSLDDDSSSLRQSPKGMADRLKRAASPSGIMRPSSPSPMSRQGSSFLKHLNDSATDLRAFKSLDESSLQDSHGKFPAGVYIYNFELPIPACLPETINETFGKVTYTLTAAVERLGTFKTNLHAEIPVNIVRTICEESVEENEPIVVNKTWEDELSYEVVIGSKLIPLNTFMPITFRLVPMTKIQLHRLRVFATENMEYYCHNKKVHRMEPTKKYLLMEYKAPNGQSNLLEDGNGMIGMKEFDFEVYVPKKIGDHNTLHPDTSYQNIKSNHWLKVCLRVSRSDPQPDNPEKRKHFEISIDSPVQFLSELAVHANTLLPAYTESLMSSASPHVPHNMSISPPLSPEVIAVDSQVGTILVPGIRYKTVNHHLENNLYKPDSSANPDVLSSPQAQPYSPEHSPVLSPVRSAPCPSRPASTKNPPSFASVIKNTSYEAELPPSYDSLVDKDHHHSISRVLEEVDMGVSFKFQGLSPNLPDSIMRAVSPARGSNSAQNSRSASRTVSRSTSRPASRPASRPPSTTNSRSASRVRGGLATPNSHLSTTSLSTLNAALTEERGRRNRRPSLKPSKSNSLIDNSLDSLLFKGNNIPKEDAPEETIATLPVTASQPPYDDPRRESYTASLVSVSEFSGKENDSADAVVKDFSMYRPRTGSSSTIGDDKNGSTTSSPVDSPSMYHSATTQAADPVSSLPLLHNSSAANVSESTIIPPEPFLKSGDNLQNALSNSFQSFDISTLLNPREEGFWHSYANEDTPSWSNNLPGTVQSGSNSLYNRKSSTGVTPKIHSGFEKASSDDTNSVGSQNTDETTKQ</sequence>
<feature type="compositionally biased region" description="Low complexity" evidence="1">
    <location>
        <begin position="632"/>
        <end position="674"/>
    </location>
</feature>
<dbReference type="GO" id="GO:0070086">
    <property type="term" value="P:ubiquitin-dependent endocytosis"/>
    <property type="evidence" value="ECO:0007669"/>
    <property type="project" value="TreeGrafter"/>
</dbReference>
<dbReference type="PANTHER" id="PTHR11188:SF174">
    <property type="entry name" value="ARRESTIN-RELATED TRAFFICKING ADAPTER 10-RELATED"/>
    <property type="match status" value="1"/>
</dbReference>
<feature type="compositionally biased region" description="Low complexity" evidence="1">
    <location>
        <begin position="174"/>
        <end position="191"/>
    </location>
</feature>
<feature type="domain" description="Arrestin C-terminal-like" evidence="2">
    <location>
        <begin position="298"/>
        <end position="457"/>
    </location>
</feature>
<evidence type="ECO:0000256" key="1">
    <source>
        <dbReference type="SAM" id="MobiDB-lite"/>
    </source>
</evidence>
<feature type="region of interest" description="Disordered" evidence="1">
    <location>
        <begin position="898"/>
        <end position="954"/>
    </location>
</feature>
<keyword evidence="4" id="KW-1185">Reference proteome</keyword>
<evidence type="ECO:0000259" key="2">
    <source>
        <dbReference type="SMART" id="SM01017"/>
    </source>
</evidence>
<feature type="region of interest" description="Disordered" evidence="1">
    <location>
        <begin position="615"/>
        <end position="720"/>
    </location>
</feature>
<gene>
    <name evidence="3" type="primary">ALY2</name>
    <name evidence="3" type="ORF">ATY40_BA7504623</name>
</gene>
<feature type="compositionally biased region" description="Polar residues" evidence="1">
    <location>
        <begin position="526"/>
        <end position="540"/>
    </location>
</feature>
<dbReference type="InterPro" id="IPR014756">
    <property type="entry name" value="Ig_E-set"/>
</dbReference>
<feature type="compositionally biased region" description="Polar residues" evidence="1">
    <location>
        <begin position="796"/>
        <end position="828"/>
    </location>
</feature>
<proteinExistence type="predicted"/>
<feature type="region of interest" description="Disordered" evidence="1">
    <location>
        <begin position="793"/>
        <end position="828"/>
    </location>
</feature>
<organism evidence="3 4">
    <name type="scientific">Komagataella pastoris</name>
    <name type="common">Yeast</name>
    <name type="synonym">Pichia pastoris</name>
    <dbReference type="NCBI Taxonomy" id="4922"/>
    <lineage>
        <taxon>Eukaryota</taxon>
        <taxon>Fungi</taxon>
        <taxon>Dikarya</taxon>
        <taxon>Ascomycota</taxon>
        <taxon>Saccharomycotina</taxon>
        <taxon>Pichiomycetes</taxon>
        <taxon>Pichiales</taxon>
        <taxon>Pichiaceae</taxon>
        <taxon>Komagataella</taxon>
    </lineage>
</organism>
<dbReference type="Gene3D" id="2.60.40.640">
    <property type="match status" value="1"/>
</dbReference>
<dbReference type="InterPro" id="IPR011021">
    <property type="entry name" value="Arrestin-like_N"/>
</dbReference>